<evidence type="ECO:0000259" key="3">
    <source>
        <dbReference type="Pfam" id="PF13976"/>
    </source>
</evidence>
<accession>A0A6L2MDA3</accession>
<evidence type="ECO:0000256" key="1">
    <source>
        <dbReference type="SAM" id="MobiDB-lite"/>
    </source>
</evidence>
<comment type="caution">
    <text evidence="4">The sequence shown here is derived from an EMBL/GenBank/DDBJ whole genome shotgun (WGS) entry which is preliminary data.</text>
</comment>
<organism evidence="4">
    <name type="scientific">Tanacetum cinerariifolium</name>
    <name type="common">Dalmatian daisy</name>
    <name type="synonym">Chrysanthemum cinerariifolium</name>
    <dbReference type="NCBI Taxonomy" id="118510"/>
    <lineage>
        <taxon>Eukaryota</taxon>
        <taxon>Viridiplantae</taxon>
        <taxon>Streptophyta</taxon>
        <taxon>Embryophyta</taxon>
        <taxon>Tracheophyta</taxon>
        <taxon>Spermatophyta</taxon>
        <taxon>Magnoliopsida</taxon>
        <taxon>eudicotyledons</taxon>
        <taxon>Gunneridae</taxon>
        <taxon>Pentapetalae</taxon>
        <taxon>asterids</taxon>
        <taxon>campanulids</taxon>
        <taxon>Asterales</taxon>
        <taxon>Asteraceae</taxon>
        <taxon>Asteroideae</taxon>
        <taxon>Anthemideae</taxon>
        <taxon>Anthemidinae</taxon>
        <taxon>Tanacetum</taxon>
    </lineage>
</organism>
<evidence type="ECO:0000313" key="4">
    <source>
        <dbReference type="EMBL" id="GEU70474.1"/>
    </source>
</evidence>
<feature type="region of interest" description="Disordered" evidence="1">
    <location>
        <begin position="74"/>
        <end position="93"/>
    </location>
</feature>
<reference evidence="4" key="1">
    <citation type="journal article" date="2019" name="Sci. Rep.">
        <title>Draft genome of Tanacetum cinerariifolium, the natural source of mosquito coil.</title>
        <authorList>
            <person name="Yamashiro T."/>
            <person name="Shiraishi A."/>
            <person name="Satake H."/>
            <person name="Nakayama K."/>
        </authorList>
    </citation>
    <scope>NUCLEOTIDE SEQUENCE</scope>
</reference>
<dbReference type="CDD" id="cd09272">
    <property type="entry name" value="RNase_HI_RT_Ty1"/>
    <property type="match status" value="1"/>
</dbReference>
<dbReference type="Pfam" id="PF07727">
    <property type="entry name" value="RVT_2"/>
    <property type="match status" value="1"/>
</dbReference>
<proteinExistence type="predicted"/>
<sequence length="1692" mass="193351">MNHQTLYVPEISYHSPQASTQPMTEFPQMDSSLAVLVFSQGDAPITCLNKAMDFLTALASSRFPSINNQLRTSSNLRNQATNQDGRTDDLDGYDSDCDDVFDAKAVLMANLSNCGSDVILEVPHFQPYHTDMDNQSVHAMQELFDEQALWLPTSHPNTDQSASSRVKIESPEELPKDSFSNNQNALEILEYFKNNDLKAKLQAKNTTICKMKEHIKSIRENNKDEKVKHEMDEYETINIELDHSVAKLLSGNKRLHKEIKHLKKIYKDQFDSIKKTRALSKKHCDSLIAQLHYKSIENANLKGQIQENVFVTTALQSELRRLKGVDLLLGSKETNLYTISLDDMLKTSLICLLSKASKTKSWLWHRQLSHLKFGTLIKQAKDGLARGIPKIKFWKDHMCSACALGPILVFLLVAHPQRKLSESIAGEPGKLWKLFILGLAPNPVPQQPFNPPKRNNWDRLFQPMFNEYFNPSLSDVSPVPVTAAPRAVDIVGSPSSTTIDQVVPSSCTSLTNQQQQSLIISQGVEEPIPNGKSCEKNYSSVKRYIADPVNVYPERSIIKLILKEAVIFDVGKLIQKLLLNQKCMGYLVYAYYSISPTRYYKYDSCWSEDLKSKTTEDIISIGSFMEVLVLNQYVLVRKIMVLKNKARLVAHGFKQEEGIKFEESFTLDTRIEAIRIFVANAANKNMTIYQMDVKTVFLNGELKEEAKPTEKHISATKRIFQYLKGTINMGLWYSKDTGMSLTIYSNAGHTRCQDTRHSTSGSTQFLGDKLVSWSSKKQKSTTISRTKAKYIALSGCCDQILWMRSQLTDYGFTFSKIPLCCYNKSVIALCCNNIQHSRSKHIDVRYHFIKEKVENGIVELYFVQTEYQLADIFTKPLPRERFNFLIEKLVALKKRLKIEKCNARIKFSKPQRETTYQVTLDALKLSLCYLAFRITAKVPEEDFMFQAYNKEISSARKKNMPYPRFTKVIINHFIYKDITISMRNWINLYTVRDDTLLGILKFVSKTEDYQKYGALIHEEMINQAIKDFKAYKIYLDFAAGRATPKKVRKFKKIASPLQKPTTVLEEEPAKNLKWAMKSVHAKEDISSKKPPRKKSTGVVIRDTPGVPSVPKDQSESENESWGDSGDDDDDNDEDSNDDIDDDDNNVESNNDHEQADDERIESDDDEGEEKIDYEFVRTPEHYVATKDEMNDESDDVTKEEYERINEEIYGDVNVSLTDAKPVDKEKDDEEMTIAGHMNVSQEGAGNQVKDDAHATQKTEEKGVIELKTIDHSIEFLSTIKLEVLNPTKEYLGISLDDALYKAKSIEISKGTLKSQPKSTIKSAQTKEIVFKSGDTQEPHNQGQDMGNTDDQPNVKAALKHDWFKKPKWPPTPDSYWNVRKSIEFRPPQKWISKIVSLKILSQTGKKEEILLILTGIGDEIYSTVDACKIDQEMWEAIERLQQGFYKMMNEMIRDNLTVTTINKGKEIAKPIKTPSESSSEEDIDPEQAQRDKDMQKNLALIAKYFKKIYKPTNNNLRTSSNTKNKNVDITLRYRNDNQSVLFGNQKTMTVGRAMEKVGSLVVQQTGIQCFNYKEFGHFAKEYKNPKKVKDSTYHKEKMLLCKQAEQGVPQQAEQSDWLADTDEEINEQELEAHYSYMEKNPRVEKDDSDVTLDSPDMCEHDIQTDQNAEDERVALANLIANLKLDVDENKKI</sequence>
<dbReference type="Pfam" id="PF13976">
    <property type="entry name" value="gag_pre-integrs"/>
    <property type="match status" value="1"/>
</dbReference>
<feature type="compositionally biased region" description="Polar residues" evidence="1">
    <location>
        <begin position="1333"/>
        <end position="1351"/>
    </location>
</feature>
<gene>
    <name evidence="4" type="ORF">Tci_042452</name>
</gene>
<feature type="region of interest" description="Disordered" evidence="1">
    <location>
        <begin position="1080"/>
        <end position="1195"/>
    </location>
</feature>
<feature type="domain" description="Reverse transcriptase Ty1/copia-type" evidence="2">
    <location>
        <begin position="632"/>
        <end position="705"/>
    </location>
</feature>
<feature type="region of interest" description="Disordered" evidence="1">
    <location>
        <begin position="1467"/>
        <end position="1491"/>
    </location>
</feature>
<feature type="compositionally biased region" description="Acidic residues" evidence="1">
    <location>
        <begin position="1154"/>
        <end position="1169"/>
    </location>
</feature>
<dbReference type="PANTHER" id="PTHR11439">
    <property type="entry name" value="GAG-POL-RELATED RETROTRANSPOSON"/>
    <property type="match status" value="1"/>
</dbReference>
<feature type="region of interest" description="Disordered" evidence="1">
    <location>
        <begin position="1332"/>
        <end position="1351"/>
    </location>
</feature>
<dbReference type="InterPro" id="IPR013103">
    <property type="entry name" value="RVT_2"/>
</dbReference>
<feature type="compositionally biased region" description="Acidic residues" evidence="1">
    <location>
        <begin position="1115"/>
        <end position="1145"/>
    </location>
</feature>
<evidence type="ECO:0000259" key="2">
    <source>
        <dbReference type="Pfam" id="PF07727"/>
    </source>
</evidence>
<dbReference type="InterPro" id="IPR025724">
    <property type="entry name" value="GAG-pre-integrase_dom"/>
</dbReference>
<protein>
    <submittedName>
        <fullName evidence="4">Copia protein</fullName>
    </submittedName>
</protein>
<dbReference type="PANTHER" id="PTHR11439:SF495">
    <property type="entry name" value="REVERSE TRANSCRIPTASE, RNA-DEPENDENT DNA POLYMERASE-RELATED"/>
    <property type="match status" value="1"/>
</dbReference>
<name>A0A6L2MDA3_TANCI</name>
<feature type="compositionally biased region" description="Polar residues" evidence="1">
    <location>
        <begin position="74"/>
        <end position="84"/>
    </location>
</feature>
<feature type="compositionally biased region" description="Basic and acidic residues" evidence="1">
    <location>
        <begin position="1170"/>
        <end position="1188"/>
    </location>
</feature>
<feature type="domain" description="GAG-pre-integrase" evidence="3">
    <location>
        <begin position="335"/>
        <end position="405"/>
    </location>
</feature>
<dbReference type="EMBL" id="BKCJ010006119">
    <property type="protein sequence ID" value="GEU70474.1"/>
    <property type="molecule type" value="Genomic_DNA"/>
</dbReference>